<comment type="caution">
    <text evidence="1">The sequence shown here is derived from an EMBL/GenBank/DDBJ whole genome shotgun (WGS) entry which is preliminary data.</text>
</comment>
<name>A0ACC0I6C5_9ERIC</name>
<protein>
    <submittedName>
        <fullName evidence="1">Uncharacterized protein</fullName>
    </submittedName>
</protein>
<gene>
    <name evidence="1" type="ORF">LOK49_LG03G01021</name>
</gene>
<proteinExistence type="predicted"/>
<reference evidence="1 2" key="1">
    <citation type="journal article" date="2022" name="Plant J.">
        <title>Chromosome-level genome of Camellia lanceoleosa provides a valuable resource for understanding genome evolution and self-incompatibility.</title>
        <authorList>
            <person name="Gong W."/>
            <person name="Xiao S."/>
            <person name="Wang L."/>
            <person name="Liao Z."/>
            <person name="Chang Y."/>
            <person name="Mo W."/>
            <person name="Hu G."/>
            <person name="Li W."/>
            <person name="Zhao G."/>
            <person name="Zhu H."/>
            <person name="Hu X."/>
            <person name="Ji K."/>
            <person name="Xiang X."/>
            <person name="Song Q."/>
            <person name="Yuan D."/>
            <person name="Jin S."/>
            <person name="Zhang L."/>
        </authorList>
    </citation>
    <scope>NUCLEOTIDE SEQUENCE [LARGE SCALE GENOMIC DNA]</scope>
    <source>
        <strain evidence="1">SQ_2022a</strain>
    </source>
</reference>
<dbReference type="EMBL" id="CM045763">
    <property type="protein sequence ID" value="KAI8020932.1"/>
    <property type="molecule type" value="Genomic_DNA"/>
</dbReference>
<keyword evidence="2" id="KW-1185">Reference proteome</keyword>
<dbReference type="Proteomes" id="UP001060215">
    <property type="component" value="Chromosome 6"/>
</dbReference>
<sequence length="92" mass="10346">MILFPSREFLLRLLGAATLCVFHASAVSRFIWCLSASEFIWIVILSTSNRLGLFLNCTYNSVNARMQKCVAPLAQICMSLHCTSAYTIVKRL</sequence>
<evidence type="ECO:0000313" key="1">
    <source>
        <dbReference type="EMBL" id="KAI8020932.1"/>
    </source>
</evidence>
<accession>A0ACC0I6C5</accession>
<organism evidence="1 2">
    <name type="scientific">Camellia lanceoleosa</name>
    <dbReference type="NCBI Taxonomy" id="1840588"/>
    <lineage>
        <taxon>Eukaryota</taxon>
        <taxon>Viridiplantae</taxon>
        <taxon>Streptophyta</taxon>
        <taxon>Embryophyta</taxon>
        <taxon>Tracheophyta</taxon>
        <taxon>Spermatophyta</taxon>
        <taxon>Magnoliopsida</taxon>
        <taxon>eudicotyledons</taxon>
        <taxon>Gunneridae</taxon>
        <taxon>Pentapetalae</taxon>
        <taxon>asterids</taxon>
        <taxon>Ericales</taxon>
        <taxon>Theaceae</taxon>
        <taxon>Camellia</taxon>
    </lineage>
</organism>
<evidence type="ECO:0000313" key="2">
    <source>
        <dbReference type="Proteomes" id="UP001060215"/>
    </source>
</evidence>